<feature type="compositionally biased region" description="Basic and acidic residues" evidence="4">
    <location>
        <begin position="267"/>
        <end position="280"/>
    </location>
</feature>
<dbReference type="PANTHER" id="PTHR30363:SF4">
    <property type="entry name" value="GLYCEROL-3-PHOSPHATE REGULON REPRESSOR"/>
    <property type="match status" value="1"/>
</dbReference>
<evidence type="ECO:0000259" key="6">
    <source>
        <dbReference type="PROSITE" id="PS51077"/>
    </source>
</evidence>
<dbReference type="InterPro" id="IPR050313">
    <property type="entry name" value="Carb_Metab_HTH_regulators"/>
</dbReference>
<dbReference type="PRINTS" id="PR00037">
    <property type="entry name" value="HTHLACR"/>
</dbReference>
<feature type="domain" description="HTH deoR-type" evidence="5">
    <location>
        <begin position="8"/>
        <end position="63"/>
    </location>
</feature>
<dbReference type="PANTHER" id="PTHR30363">
    <property type="entry name" value="HTH-TYPE TRANSCRIPTIONAL REGULATOR SRLR-RELATED"/>
    <property type="match status" value="1"/>
</dbReference>
<dbReference type="InterPro" id="IPR036390">
    <property type="entry name" value="WH_DNA-bd_sf"/>
</dbReference>
<dbReference type="Gene3D" id="1.10.10.10">
    <property type="entry name" value="Winged helix-like DNA-binding domain superfamily/Winged helix DNA-binding domain"/>
    <property type="match status" value="1"/>
</dbReference>
<dbReference type="Pfam" id="PF08220">
    <property type="entry name" value="HTH_DeoR"/>
    <property type="match status" value="1"/>
</dbReference>
<dbReference type="PROSITE" id="PS51077">
    <property type="entry name" value="HTH_ICLR"/>
    <property type="match status" value="1"/>
</dbReference>
<evidence type="ECO:0000313" key="8">
    <source>
        <dbReference type="Proteomes" id="UP000183859"/>
    </source>
</evidence>
<protein>
    <submittedName>
        <fullName evidence="7">HTH-type transcriptional regulator, DeoR family</fullName>
    </submittedName>
</protein>
<dbReference type="InterPro" id="IPR014036">
    <property type="entry name" value="DeoR-like_C"/>
</dbReference>
<dbReference type="GO" id="GO:0003700">
    <property type="term" value="F:DNA-binding transcription factor activity"/>
    <property type="evidence" value="ECO:0007669"/>
    <property type="project" value="InterPro"/>
</dbReference>
<evidence type="ECO:0000259" key="5">
    <source>
        <dbReference type="PROSITE" id="PS51000"/>
    </source>
</evidence>
<dbReference type="Gene3D" id="3.40.50.1360">
    <property type="match status" value="1"/>
</dbReference>
<name>A0A1L3I0F0_9RHOB</name>
<dbReference type="OrthoDB" id="7688673at2"/>
<dbReference type="SMART" id="SM00420">
    <property type="entry name" value="HTH_DEOR"/>
    <property type="match status" value="1"/>
</dbReference>
<dbReference type="EMBL" id="CP016364">
    <property type="protein sequence ID" value="APG45603.1"/>
    <property type="molecule type" value="Genomic_DNA"/>
</dbReference>
<dbReference type="SUPFAM" id="SSF100950">
    <property type="entry name" value="NagB/RpiA/CoA transferase-like"/>
    <property type="match status" value="1"/>
</dbReference>
<dbReference type="AlphaFoldDB" id="A0A1L3I0F0"/>
<dbReference type="InterPro" id="IPR005471">
    <property type="entry name" value="Tscrpt_reg_IclR_N"/>
</dbReference>
<evidence type="ECO:0000313" key="7">
    <source>
        <dbReference type="EMBL" id="APG45603.1"/>
    </source>
</evidence>
<keyword evidence="8" id="KW-1185">Reference proteome</keyword>
<proteinExistence type="predicted"/>
<organism evidence="7 8">
    <name type="scientific">Phaeobacter porticola</name>
    <dbReference type="NCBI Taxonomy" id="1844006"/>
    <lineage>
        <taxon>Bacteria</taxon>
        <taxon>Pseudomonadati</taxon>
        <taxon>Pseudomonadota</taxon>
        <taxon>Alphaproteobacteria</taxon>
        <taxon>Rhodobacterales</taxon>
        <taxon>Roseobacteraceae</taxon>
        <taxon>Phaeobacter</taxon>
    </lineage>
</organism>
<dbReference type="GO" id="GO:0003677">
    <property type="term" value="F:DNA binding"/>
    <property type="evidence" value="ECO:0007669"/>
    <property type="project" value="InterPro"/>
</dbReference>
<accession>A0A1L3I0F0</accession>
<dbReference type="SUPFAM" id="SSF46785">
    <property type="entry name" value="Winged helix' DNA-binding domain"/>
    <property type="match status" value="1"/>
</dbReference>
<evidence type="ECO:0000256" key="2">
    <source>
        <dbReference type="ARBA" id="ARBA00023015"/>
    </source>
</evidence>
<dbReference type="Proteomes" id="UP000183859">
    <property type="component" value="Chromosome"/>
</dbReference>
<gene>
    <name evidence="7" type="ORF">PhaeoP97_00148</name>
</gene>
<dbReference type="SMART" id="SM01134">
    <property type="entry name" value="DeoRC"/>
    <property type="match status" value="1"/>
</dbReference>
<evidence type="ECO:0000256" key="4">
    <source>
        <dbReference type="SAM" id="MobiDB-lite"/>
    </source>
</evidence>
<feature type="region of interest" description="Disordered" evidence="4">
    <location>
        <begin position="236"/>
        <end position="280"/>
    </location>
</feature>
<keyword evidence="1" id="KW-0678">Repressor</keyword>
<feature type="domain" description="HTH iclR-type" evidence="6">
    <location>
        <begin position="5"/>
        <end position="66"/>
    </location>
</feature>
<dbReference type="InterPro" id="IPR036388">
    <property type="entry name" value="WH-like_DNA-bd_sf"/>
</dbReference>
<dbReference type="KEGG" id="php:PhaeoP97_00148"/>
<keyword evidence="2" id="KW-0805">Transcription regulation</keyword>
<dbReference type="STRING" id="1844006.PhaeoP97_00148"/>
<dbReference type="InterPro" id="IPR037171">
    <property type="entry name" value="NagB/RpiA_transferase-like"/>
</dbReference>
<sequence>MSDDQKMSHRELELLEALRRVGGSARSGELAKVLTVSEETVRRTIKALSKQGLVQRVHGGAYLVGPDAADSFYRRMSEHADEKQRIAAGILPHVDDGMTVFLDVGSTTAFIANELRRRANLTIVTNSIGVAQTLANHNGNHVHFLGGEIQSNERGTFGHVTEQQVQVFALDIAILSADAFSAKHGALYHSATEAQLAAVVADAAERTMVVVTCPKFDDTAPHLGPAPGAIDLILTDAPPPRKHRRSLENWGVSLEVSPAPPGSTREAGQDGKGRTAEPAD</sequence>
<keyword evidence="3" id="KW-0804">Transcription</keyword>
<evidence type="ECO:0000256" key="3">
    <source>
        <dbReference type="ARBA" id="ARBA00023163"/>
    </source>
</evidence>
<reference evidence="8" key="1">
    <citation type="submission" date="2016-07" db="EMBL/GenBank/DDBJ databases">
        <title>Phaeobacter portensis sp. nov., a tropodithietic acid producing bacterium isolated from a German harbor.</title>
        <authorList>
            <person name="Freese H.M."/>
            <person name="Bunk B."/>
            <person name="Breider S."/>
            <person name="Brinkhoff T."/>
        </authorList>
    </citation>
    <scope>NUCLEOTIDE SEQUENCE [LARGE SCALE GENOMIC DNA]</scope>
    <source>
        <strain evidence="8">P97</strain>
    </source>
</reference>
<dbReference type="InterPro" id="IPR001034">
    <property type="entry name" value="DeoR_HTH"/>
</dbReference>
<dbReference type="Pfam" id="PF00455">
    <property type="entry name" value="DeoRC"/>
    <property type="match status" value="1"/>
</dbReference>
<evidence type="ECO:0000256" key="1">
    <source>
        <dbReference type="ARBA" id="ARBA00022491"/>
    </source>
</evidence>
<dbReference type="PROSITE" id="PS51000">
    <property type="entry name" value="HTH_DEOR_2"/>
    <property type="match status" value="1"/>
</dbReference>